<evidence type="ECO:0000256" key="4">
    <source>
        <dbReference type="SAM" id="Coils"/>
    </source>
</evidence>
<dbReference type="Pfam" id="PF00672">
    <property type="entry name" value="HAMP"/>
    <property type="match status" value="1"/>
</dbReference>
<dbReference type="PROSITE" id="PS50885">
    <property type="entry name" value="HAMP"/>
    <property type="match status" value="1"/>
</dbReference>
<evidence type="ECO:0000256" key="5">
    <source>
        <dbReference type="SAM" id="Phobius"/>
    </source>
</evidence>
<dbReference type="SMART" id="SM00304">
    <property type="entry name" value="HAMP"/>
    <property type="match status" value="1"/>
</dbReference>
<dbReference type="GO" id="GO:0007165">
    <property type="term" value="P:signal transduction"/>
    <property type="evidence" value="ECO:0007669"/>
    <property type="project" value="UniProtKB-KW"/>
</dbReference>
<keyword evidence="5" id="KW-0472">Membrane</keyword>
<dbReference type="Pfam" id="PF00015">
    <property type="entry name" value="MCPsignal"/>
    <property type="match status" value="1"/>
</dbReference>
<sequence>MNKTSPSSWSDFSVGSKLTLIPIFFLFILGVVLYSAVTTSKEQQGNIEIVEKVGRQRMLQQRHFATALLVIQKKSTLENLQYIRKAWLDGQKALTYGGPILVRMNRPETFEIKPAPSAYLRELLQNQTQLINQSIQEIDKLLATSIDAPEYAELLSSLLRYEEQIQDLGMEIARGFTQHMEGEVDELVKTQIAVAVGAGLLSFLFSWSIARSITTPLQRVVFSADSIATGNLRIEKMAVGRRDEIGKLGSAFNNMLDNLRELSSQILKVTGNINSAAAEILASTQQQASSTKEQAATVQEISATMQEISQSGNEITEKAKQVAASAEATSAAGESGLNAVKTTSRLMESVRQQVEDVAVKIVALSERTQAIGEIVSTVNEIAEQSNLLALNASIEAASAGEQGSRFAVVAGEMRNLAQRAKESTVQVGTILGEIQRGINGTVMMTEEAVKRSDSGKQQAEITEQTIHQMTRTTVESVHAFQQIIGSTSQQQIGFDQVTQGMRDIRQATEQTAVGTSQLEQALSNLNELSLELRTAVSRYQI</sequence>
<reference evidence="8 9" key="1">
    <citation type="submission" date="2019-03" db="EMBL/GenBank/DDBJ databases">
        <title>Genomic Encyclopedia of Archaeal and Bacterial Type Strains, Phase II (KMG-II): from individual species to whole genera.</title>
        <authorList>
            <person name="Goeker M."/>
        </authorList>
    </citation>
    <scope>NUCLEOTIDE SEQUENCE [LARGE SCALE GENOMIC DNA]</scope>
    <source>
        <strain evidence="8 9">ATCC 25309</strain>
    </source>
</reference>
<dbReference type="PROSITE" id="PS50111">
    <property type="entry name" value="CHEMOTAXIS_TRANSDUC_2"/>
    <property type="match status" value="1"/>
</dbReference>
<dbReference type="AlphaFoldDB" id="A0A4R7RZI0"/>
<evidence type="ECO:0000313" key="9">
    <source>
        <dbReference type="Proteomes" id="UP000295662"/>
    </source>
</evidence>
<dbReference type="Gene3D" id="1.10.287.950">
    <property type="entry name" value="Methyl-accepting chemotaxis protein"/>
    <property type="match status" value="1"/>
</dbReference>
<evidence type="ECO:0000256" key="1">
    <source>
        <dbReference type="ARBA" id="ARBA00023224"/>
    </source>
</evidence>
<feature type="transmembrane region" description="Helical" evidence="5">
    <location>
        <begin position="192"/>
        <end position="210"/>
    </location>
</feature>
<organism evidence="8 9">
    <name type="scientific">Prosthecobacter fusiformis</name>
    <dbReference type="NCBI Taxonomy" id="48464"/>
    <lineage>
        <taxon>Bacteria</taxon>
        <taxon>Pseudomonadati</taxon>
        <taxon>Verrucomicrobiota</taxon>
        <taxon>Verrucomicrobiia</taxon>
        <taxon>Verrucomicrobiales</taxon>
        <taxon>Verrucomicrobiaceae</taxon>
        <taxon>Prosthecobacter</taxon>
    </lineage>
</organism>
<evidence type="ECO:0000259" key="7">
    <source>
        <dbReference type="PROSITE" id="PS50885"/>
    </source>
</evidence>
<dbReference type="CDD" id="cd06225">
    <property type="entry name" value="HAMP"/>
    <property type="match status" value="1"/>
</dbReference>
<dbReference type="InterPro" id="IPR003660">
    <property type="entry name" value="HAMP_dom"/>
</dbReference>
<feature type="transmembrane region" description="Helical" evidence="5">
    <location>
        <begin position="20"/>
        <end position="37"/>
    </location>
</feature>
<dbReference type="EMBL" id="SOCA01000003">
    <property type="protein sequence ID" value="TDU71342.1"/>
    <property type="molecule type" value="Genomic_DNA"/>
</dbReference>
<keyword evidence="1 3" id="KW-0807">Transducer</keyword>
<comment type="similarity">
    <text evidence="2">Belongs to the methyl-accepting chemotaxis (MCP) protein family.</text>
</comment>
<keyword evidence="5" id="KW-0812">Transmembrane</keyword>
<dbReference type="GO" id="GO:0016020">
    <property type="term" value="C:membrane"/>
    <property type="evidence" value="ECO:0007669"/>
    <property type="project" value="InterPro"/>
</dbReference>
<dbReference type="OrthoDB" id="2489132at2"/>
<evidence type="ECO:0000256" key="3">
    <source>
        <dbReference type="PROSITE-ProRule" id="PRU00284"/>
    </source>
</evidence>
<gene>
    <name evidence="8" type="ORF">EI77_02466</name>
</gene>
<feature type="domain" description="HAMP" evidence="7">
    <location>
        <begin position="211"/>
        <end position="264"/>
    </location>
</feature>
<name>A0A4R7RZI0_9BACT</name>
<dbReference type="PANTHER" id="PTHR32089:SF112">
    <property type="entry name" value="LYSOZYME-LIKE PROTEIN-RELATED"/>
    <property type="match status" value="1"/>
</dbReference>
<evidence type="ECO:0000259" key="6">
    <source>
        <dbReference type="PROSITE" id="PS50111"/>
    </source>
</evidence>
<dbReference type="Gene3D" id="6.10.340.10">
    <property type="match status" value="1"/>
</dbReference>
<dbReference type="Proteomes" id="UP000295662">
    <property type="component" value="Unassembled WGS sequence"/>
</dbReference>
<dbReference type="SMART" id="SM00283">
    <property type="entry name" value="MA"/>
    <property type="match status" value="1"/>
</dbReference>
<dbReference type="RefSeq" id="WP_133795504.1">
    <property type="nucleotide sequence ID" value="NZ_SOCA01000003.1"/>
</dbReference>
<feature type="domain" description="Methyl-accepting transducer" evidence="6">
    <location>
        <begin position="269"/>
        <end position="505"/>
    </location>
</feature>
<keyword evidence="5" id="KW-1133">Transmembrane helix</keyword>
<evidence type="ECO:0000256" key="2">
    <source>
        <dbReference type="ARBA" id="ARBA00029447"/>
    </source>
</evidence>
<dbReference type="SUPFAM" id="SSF58104">
    <property type="entry name" value="Methyl-accepting chemotaxis protein (MCP) signaling domain"/>
    <property type="match status" value="1"/>
</dbReference>
<proteinExistence type="inferred from homology"/>
<comment type="caution">
    <text evidence="8">The sequence shown here is derived from an EMBL/GenBank/DDBJ whole genome shotgun (WGS) entry which is preliminary data.</text>
</comment>
<keyword evidence="9" id="KW-1185">Reference proteome</keyword>
<protein>
    <submittedName>
        <fullName evidence="8">Methyl-accepting chemotaxis protein</fullName>
    </submittedName>
</protein>
<dbReference type="PANTHER" id="PTHR32089">
    <property type="entry name" value="METHYL-ACCEPTING CHEMOTAXIS PROTEIN MCPB"/>
    <property type="match status" value="1"/>
</dbReference>
<accession>A0A4R7RZI0</accession>
<evidence type="ECO:0000313" key="8">
    <source>
        <dbReference type="EMBL" id="TDU71342.1"/>
    </source>
</evidence>
<feature type="coiled-coil region" evidence="4">
    <location>
        <begin position="124"/>
        <end position="171"/>
    </location>
</feature>
<keyword evidence="4" id="KW-0175">Coiled coil</keyword>
<dbReference type="InterPro" id="IPR004089">
    <property type="entry name" value="MCPsignal_dom"/>
</dbReference>